<keyword evidence="8" id="KW-1185">Reference proteome</keyword>
<dbReference type="GO" id="GO:0008168">
    <property type="term" value="F:methyltransferase activity"/>
    <property type="evidence" value="ECO:0007669"/>
    <property type="project" value="UniProtKB-KW"/>
</dbReference>
<dbReference type="SMART" id="SM00138">
    <property type="entry name" value="MeTrc"/>
    <property type="match status" value="1"/>
</dbReference>
<dbReference type="PANTHER" id="PTHR24422:SF21">
    <property type="entry name" value="CHEMOTAXIS PROTEIN METHYLTRANSFERASE 1"/>
    <property type="match status" value="1"/>
</dbReference>
<evidence type="ECO:0000313" key="8">
    <source>
        <dbReference type="Proteomes" id="UP001589608"/>
    </source>
</evidence>
<name>A0ABV5M5U6_9ACTN</name>
<dbReference type="Gene3D" id="3.40.50.150">
    <property type="entry name" value="Vaccinia Virus protein VP39"/>
    <property type="match status" value="1"/>
</dbReference>
<sequence>MTLTAQEFAFISGLVRRDAAIVLEAGKEYLVEARLLPLARQSGLPTVSEFVNRAQTKPDSEVHAKIVDALTTNETSFFRDGEPFKQLVDTVLPDLLQRRASTRTLKVWSAASSSGQEPYTLAMVLQDNLPPGWSFDILGTDISTEMLTRAEAGQYTQLEVNRGLPAPLLVKHFERQGAHWKVAATLRKNVAFRRLNLAAPFPPMGPFDIVFIRNVLIYFDVQTKRTVLQRVAGTLRPDGWLFLGSAETTIGIDDRFERVVAGRTSAYKLRAAGKAATPVSAVGKG</sequence>
<accession>A0ABV5M5U6</accession>
<dbReference type="InterPro" id="IPR036804">
    <property type="entry name" value="CheR_N_sf"/>
</dbReference>
<comment type="caution">
    <text evidence="7">The sequence shown here is derived from an EMBL/GenBank/DDBJ whole genome shotgun (WGS) entry which is preliminary data.</text>
</comment>
<dbReference type="Proteomes" id="UP001589608">
    <property type="component" value="Unassembled WGS sequence"/>
</dbReference>
<dbReference type="Pfam" id="PF03705">
    <property type="entry name" value="CheR_N"/>
    <property type="match status" value="1"/>
</dbReference>
<comment type="catalytic activity">
    <reaction evidence="1">
        <text>L-glutamyl-[protein] + S-adenosyl-L-methionine = [protein]-L-glutamate 5-O-methyl ester + S-adenosyl-L-homocysteine</text>
        <dbReference type="Rhea" id="RHEA:24452"/>
        <dbReference type="Rhea" id="RHEA-COMP:10208"/>
        <dbReference type="Rhea" id="RHEA-COMP:10311"/>
        <dbReference type="ChEBI" id="CHEBI:29973"/>
        <dbReference type="ChEBI" id="CHEBI:57856"/>
        <dbReference type="ChEBI" id="CHEBI:59789"/>
        <dbReference type="ChEBI" id="CHEBI:82795"/>
        <dbReference type="EC" id="2.1.1.80"/>
    </reaction>
</comment>
<evidence type="ECO:0000256" key="2">
    <source>
        <dbReference type="ARBA" id="ARBA00012534"/>
    </source>
</evidence>
<dbReference type="PROSITE" id="PS50123">
    <property type="entry name" value="CHER"/>
    <property type="match status" value="1"/>
</dbReference>
<dbReference type="CDD" id="cd02440">
    <property type="entry name" value="AdoMet_MTases"/>
    <property type="match status" value="1"/>
</dbReference>
<feature type="domain" description="CheR-type methyltransferase" evidence="6">
    <location>
        <begin position="1"/>
        <end position="257"/>
    </location>
</feature>
<organism evidence="7 8">
    <name type="scientific">Dactylosporangium vinaceum</name>
    <dbReference type="NCBI Taxonomy" id="53362"/>
    <lineage>
        <taxon>Bacteria</taxon>
        <taxon>Bacillati</taxon>
        <taxon>Actinomycetota</taxon>
        <taxon>Actinomycetes</taxon>
        <taxon>Micromonosporales</taxon>
        <taxon>Micromonosporaceae</taxon>
        <taxon>Dactylosporangium</taxon>
    </lineage>
</organism>
<proteinExistence type="predicted"/>
<dbReference type="InterPro" id="IPR050903">
    <property type="entry name" value="Bact_Chemotaxis_MeTrfase"/>
</dbReference>
<keyword evidence="5" id="KW-0949">S-adenosyl-L-methionine</keyword>
<dbReference type="GO" id="GO:0032259">
    <property type="term" value="P:methylation"/>
    <property type="evidence" value="ECO:0007669"/>
    <property type="project" value="UniProtKB-KW"/>
</dbReference>
<keyword evidence="3 7" id="KW-0489">Methyltransferase</keyword>
<evidence type="ECO:0000256" key="5">
    <source>
        <dbReference type="ARBA" id="ARBA00022691"/>
    </source>
</evidence>
<dbReference type="SUPFAM" id="SSF53335">
    <property type="entry name" value="S-adenosyl-L-methionine-dependent methyltransferases"/>
    <property type="match status" value="1"/>
</dbReference>
<protein>
    <recommendedName>
        <fullName evidence="2">protein-glutamate O-methyltransferase</fullName>
        <ecNumber evidence="2">2.1.1.80</ecNumber>
    </recommendedName>
</protein>
<evidence type="ECO:0000256" key="4">
    <source>
        <dbReference type="ARBA" id="ARBA00022679"/>
    </source>
</evidence>
<reference evidence="7 8" key="1">
    <citation type="submission" date="2024-09" db="EMBL/GenBank/DDBJ databases">
        <authorList>
            <person name="Sun Q."/>
            <person name="Mori K."/>
        </authorList>
    </citation>
    <scope>NUCLEOTIDE SEQUENCE [LARGE SCALE GENOMIC DNA]</scope>
    <source>
        <strain evidence="7 8">JCM 3307</strain>
    </source>
</reference>
<dbReference type="InterPro" id="IPR000780">
    <property type="entry name" value="CheR_MeTrfase"/>
</dbReference>
<keyword evidence="4" id="KW-0808">Transferase</keyword>
<evidence type="ECO:0000259" key="6">
    <source>
        <dbReference type="PROSITE" id="PS50123"/>
    </source>
</evidence>
<dbReference type="PANTHER" id="PTHR24422">
    <property type="entry name" value="CHEMOTAXIS PROTEIN METHYLTRANSFERASE"/>
    <property type="match status" value="1"/>
</dbReference>
<dbReference type="InterPro" id="IPR029063">
    <property type="entry name" value="SAM-dependent_MTases_sf"/>
</dbReference>
<dbReference type="EMBL" id="JBHMCA010000024">
    <property type="protein sequence ID" value="MFB9444063.1"/>
    <property type="molecule type" value="Genomic_DNA"/>
</dbReference>
<evidence type="ECO:0000256" key="3">
    <source>
        <dbReference type="ARBA" id="ARBA00022603"/>
    </source>
</evidence>
<dbReference type="EC" id="2.1.1.80" evidence="2"/>
<dbReference type="Gene3D" id="1.10.155.10">
    <property type="entry name" value="Chemotaxis receptor methyltransferase CheR, N-terminal domain"/>
    <property type="match status" value="1"/>
</dbReference>
<dbReference type="Pfam" id="PF01739">
    <property type="entry name" value="CheR"/>
    <property type="match status" value="1"/>
</dbReference>
<dbReference type="SUPFAM" id="SSF47757">
    <property type="entry name" value="Chemotaxis receptor methyltransferase CheR, N-terminal domain"/>
    <property type="match status" value="1"/>
</dbReference>
<dbReference type="PRINTS" id="PR00996">
    <property type="entry name" value="CHERMTFRASE"/>
</dbReference>
<dbReference type="RefSeq" id="WP_223098242.1">
    <property type="nucleotide sequence ID" value="NZ_CP061913.1"/>
</dbReference>
<gene>
    <name evidence="7" type="ORF">ACFFTR_13345</name>
</gene>
<dbReference type="InterPro" id="IPR022642">
    <property type="entry name" value="CheR_C"/>
</dbReference>
<evidence type="ECO:0000313" key="7">
    <source>
        <dbReference type="EMBL" id="MFB9444063.1"/>
    </source>
</evidence>
<dbReference type="InterPro" id="IPR022641">
    <property type="entry name" value="CheR_N"/>
</dbReference>
<evidence type="ECO:0000256" key="1">
    <source>
        <dbReference type="ARBA" id="ARBA00001541"/>
    </source>
</evidence>